<dbReference type="Proteomes" id="UP000242791">
    <property type="component" value="Unassembled WGS sequence"/>
</dbReference>
<name>A0A1J9PP30_9EURO</name>
<evidence type="ECO:0008006" key="3">
    <source>
        <dbReference type="Google" id="ProtNLM"/>
    </source>
</evidence>
<comment type="caution">
    <text evidence="1">The sequence shown here is derived from an EMBL/GenBank/DDBJ whole genome shotgun (WGS) entry which is preliminary data.</text>
</comment>
<evidence type="ECO:0000313" key="2">
    <source>
        <dbReference type="Proteomes" id="UP000242791"/>
    </source>
</evidence>
<proteinExistence type="predicted"/>
<evidence type="ECO:0000313" key="1">
    <source>
        <dbReference type="EMBL" id="OJD09603.1"/>
    </source>
</evidence>
<dbReference type="STRING" id="1658174.A0A1J9PP30"/>
<sequence>MPPIRGKNAINSIELEGRLELAISAIKNQEASSTAEAARLFNLNEDYPRGQRLLRIWLIIFLSYGILPLPPRVGKNWVSNLIKRRTELQWCYSRRYNHERAKCEDRRVIQDWFKTLGDIIAEHGIQSEDVTAANLLAEKANRVH</sequence>
<organism evidence="1 2">
    <name type="scientific">Blastomyces percursus</name>
    <dbReference type="NCBI Taxonomy" id="1658174"/>
    <lineage>
        <taxon>Eukaryota</taxon>
        <taxon>Fungi</taxon>
        <taxon>Dikarya</taxon>
        <taxon>Ascomycota</taxon>
        <taxon>Pezizomycotina</taxon>
        <taxon>Eurotiomycetes</taxon>
        <taxon>Eurotiomycetidae</taxon>
        <taxon>Onygenales</taxon>
        <taxon>Ajellomycetaceae</taxon>
        <taxon>Blastomyces</taxon>
    </lineage>
</organism>
<dbReference type="OrthoDB" id="4207519at2759"/>
<accession>A0A1J9PP30</accession>
<dbReference type="AlphaFoldDB" id="A0A1J9PP30"/>
<dbReference type="EMBL" id="LGTZ01003512">
    <property type="protein sequence ID" value="OJD09603.1"/>
    <property type="molecule type" value="Genomic_DNA"/>
</dbReference>
<protein>
    <recommendedName>
        <fullName evidence="3">HTH CENPB-type domain-containing protein</fullName>
    </recommendedName>
</protein>
<dbReference type="VEuPathDB" id="FungiDB:ACJ73_10193"/>
<reference evidence="1 2" key="1">
    <citation type="submission" date="2015-08" db="EMBL/GenBank/DDBJ databases">
        <title>Emmonsia species relationships and genome sequence.</title>
        <authorList>
            <person name="Cuomo C.A."/>
            <person name="Schwartz I.S."/>
            <person name="Kenyon C."/>
            <person name="De Hoog G.S."/>
            <person name="Govender N.P."/>
            <person name="Botha A."/>
            <person name="Moreno L."/>
            <person name="De Vries M."/>
            <person name="Munoz J.F."/>
            <person name="Stielow J.B."/>
        </authorList>
    </citation>
    <scope>NUCLEOTIDE SEQUENCE [LARGE SCALE GENOMIC DNA]</scope>
    <source>
        <strain evidence="1 2">EI222</strain>
    </source>
</reference>
<keyword evidence="2" id="KW-1185">Reference proteome</keyword>
<gene>
    <name evidence="1" type="ORF">ACJ73_10193</name>
</gene>